<accession>A0A4R0YXF7</accession>
<sequence length="78" mass="7985">MSDAVSASLIDGTIGDVPANNSGDVRCTVKNDAYQTAAAMTFVTASGTIIDTVAADPRGQGHCRCKPGRGLYLGKPDL</sequence>
<dbReference type="RefSeq" id="WP_131407957.1">
    <property type="nucleotide sequence ID" value="NZ_SJTG01000002.1"/>
</dbReference>
<organism evidence="1 2">
    <name type="scientific">Dyella soli</name>
    <dbReference type="NCBI Taxonomy" id="522319"/>
    <lineage>
        <taxon>Bacteria</taxon>
        <taxon>Pseudomonadati</taxon>
        <taxon>Pseudomonadota</taxon>
        <taxon>Gammaproteobacteria</taxon>
        <taxon>Lysobacterales</taxon>
        <taxon>Rhodanobacteraceae</taxon>
        <taxon>Dyella</taxon>
    </lineage>
</organism>
<dbReference type="EMBL" id="SJTG01000002">
    <property type="protein sequence ID" value="TCI10184.1"/>
    <property type="molecule type" value="Genomic_DNA"/>
</dbReference>
<reference evidence="1 2" key="1">
    <citation type="submission" date="2019-02" db="EMBL/GenBank/DDBJ databases">
        <title>Dyella amyloliquefaciens sp. nov., isolated from forest soil.</title>
        <authorList>
            <person name="Gao Z.-H."/>
            <person name="Qiu L.-H."/>
        </authorList>
    </citation>
    <scope>NUCLEOTIDE SEQUENCE [LARGE SCALE GENOMIC DNA]</scope>
    <source>
        <strain evidence="1 2">KACC 12747</strain>
    </source>
</reference>
<comment type="caution">
    <text evidence="1">The sequence shown here is derived from an EMBL/GenBank/DDBJ whole genome shotgun (WGS) entry which is preliminary data.</text>
</comment>
<protein>
    <submittedName>
        <fullName evidence="1">Uncharacterized protein</fullName>
    </submittedName>
</protein>
<evidence type="ECO:0000313" key="1">
    <source>
        <dbReference type="EMBL" id="TCI10184.1"/>
    </source>
</evidence>
<keyword evidence="2" id="KW-1185">Reference proteome</keyword>
<evidence type="ECO:0000313" key="2">
    <source>
        <dbReference type="Proteomes" id="UP000291822"/>
    </source>
</evidence>
<dbReference type="AlphaFoldDB" id="A0A4R0YXF7"/>
<dbReference type="Proteomes" id="UP000291822">
    <property type="component" value="Unassembled WGS sequence"/>
</dbReference>
<name>A0A4R0YXF7_9GAMM</name>
<gene>
    <name evidence="1" type="ORF">EZM97_14840</name>
</gene>
<proteinExistence type="predicted"/>